<keyword evidence="8 12" id="KW-0131">Cell cycle</keyword>
<keyword evidence="9 12" id="KW-0961">Cell wall biogenesis/degradation</keyword>
<keyword evidence="3 12" id="KW-0963">Cytoplasm</keyword>
<organism evidence="14 15">
    <name type="scientific">Hominibacterium faecale</name>
    <dbReference type="NCBI Taxonomy" id="2839743"/>
    <lineage>
        <taxon>Bacteria</taxon>
        <taxon>Bacillati</taxon>
        <taxon>Bacillota</taxon>
        <taxon>Clostridia</taxon>
        <taxon>Peptostreptococcales</taxon>
        <taxon>Anaerovoracaceae</taxon>
        <taxon>Hominibacterium</taxon>
    </lineage>
</organism>
<feature type="binding site" evidence="12">
    <location>
        <position position="305"/>
    </location>
    <ligand>
        <name>UDP-N-acetyl-alpha-D-glucosamine</name>
        <dbReference type="ChEBI" id="CHEBI:57705"/>
    </ligand>
</feature>
<dbReference type="SUPFAM" id="SSF55205">
    <property type="entry name" value="EPT/RTPC-like"/>
    <property type="match status" value="1"/>
</dbReference>
<comment type="pathway">
    <text evidence="2 12">Cell wall biogenesis; peptidoglycan biosynthesis.</text>
</comment>
<feature type="domain" description="Enolpyruvate transferase" evidence="13">
    <location>
        <begin position="7"/>
        <end position="404"/>
    </location>
</feature>
<dbReference type="GO" id="GO:0008360">
    <property type="term" value="P:regulation of cell shape"/>
    <property type="evidence" value="ECO:0007669"/>
    <property type="project" value="UniProtKB-KW"/>
</dbReference>
<comment type="catalytic activity">
    <reaction evidence="11 12">
        <text>phosphoenolpyruvate + UDP-N-acetyl-alpha-D-glucosamine = UDP-N-acetyl-3-O-(1-carboxyvinyl)-alpha-D-glucosamine + phosphate</text>
        <dbReference type="Rhea" id="RHEA:18681"/>
        <dbReference type="ChEBI" id="CHEBI:43474"/>
        <dbReference type="ChEBI" id="CHEBI:57705"/>
        <dbReference type="ChEBI" id="CHEBI:58702"/>
        <dbReference type="ChEBI" id="CHEBI:68483"/>
        <dbReference type="EC" id="2.5.1.7"/>
    </reaction>
</comment>
<dbReference type="InterPro" id="IPR036968">
    <property type="entry name" value="Enolpyruvate_Tfrase_sf"/>
</dbReference>
<protein>
    <recommendedName>
        <fullName evidence="12">UDP-N-acetylglucosamine 1-carboxyvinyltransferase</fullName>
        <ecNumber evidence="12">2.5.1.7</ecNumber>
    </recommendedName>
    <alternativeName>
        <fullName evidence="12">Enoylpyruvate transferase</fullName>
    </alternativeName>
    <alternativeName>
        <fullName evidence="12">UDP-N-acetylglucosamine enolpyruvyl transferase</fullName>
        <shortName evidence="12">EPT</shortName>
    </alternativeName>
</protein>
<dbReference type="GO" id="GO:0009252">
    <property type="term" value="P:peptidoglycan biosynthetic process"/>
    <property type="evidence" value="ECO:0007669"/>
    <property type="project" value="UniProtKB-UniRule"/>
</dbReference>
<feature type="active site" description="Proton donor" evidence="12">
    <location>
        <position position="116"/>
    </location>
</feature>
<dbReference type="GO" id="GO:0019277">
    <property type="term" value="P:UDP-N-acetylgalactosamine biosynthetic process"/>
    <property type="evidence" value="ECO:0007669"/>
    <property type="project" value="InterPro"/>
</dbReference>
<keyword evidence="5 12" id="KW-0808">Transferase</keyword>
<comment type="function">
    <text evidence="12">Cell wall formation. Adds enolpyruvyl to UDP-N-acetylglucosamine.</text>
</comment>
<dbReference type="GO" id="GO:0008760">
    <property type="term" value="F:UDP-N-acetylglucosamine 1-carboxyvinyltransferase activity"/>
    <property type="evidence" value="ECO:0007669"/>
    <property type="project" value="UniProtKB-UniRule"/>
</dbReference>
<keyword evidence="7 12" id="KW-0573">Peptidoglycan synthesis</keyword>
<dbReference type="Proteomes" id="UP001065549">
    <property type="component" value="Unassembled WGS sequence"/>
</dbReference>
<dbReference type="CDD" id="cd01555">
    <property type="entry name" value="UdpNAET"/>
    <property type="match status" value="1"/>
</dbReference>
<dbReference type="GO" id="GO:0051301">
    <property type="term" value="P:cell division"/>
    <property type="evidence" value="ECO:0007669"/>
    <property type="project" value="UniProtKB-KW"/>
</dbReference>
<comment type="similarity">
    <text evidence="10 12">Belongs to the EPSP synthase family. MurA subfamily.</text>
</comment>
<comment type="caution">
    <text evidence="12">Lacks conserved residue(s) required for the propagation of feature annotation.</text>
</comment>
<evidence type="ECO:0000256" key="5">
    <source>
        <dbReference type="ARBA" id="ARBA00022679"/>
    </source>
</evidence>
<dbReference type="AlphaFoldDB" id="A0A9J6QUH2"/>
<evidence type="ECO:0000256" key="6">
    <source>
        <dbReference type="ARBA" id="ARBA00022960"/>
    </source>
</evidence>
<accession>A0A9J6QUH2</accession>
<evidence type="ECO:0000256" key="9">
    <source>
        <dbReference type="ARBA" id="ARBA00023316"/>
    </source>
</evidence>
<reference evidence="14" key="1">
    <citation type="submission" date="2022-09" db="EMBL/GenBank/DDBJ databases">
        <title>Culturomic study of gut microbiota in children with autism spectrum disorder.</title>
        <authorList>
            <person name="Efimov B.A."/>
            <person name="Chaplin A.V."/>
            <person name="Sokolova S.R."/>
            <person name="Pikina A.P."/>
            <person name="Korzhanova M."/>
            <person name="Belova V."/>
            <person name="Korostin D."/>
        </authorList>
    </citation>
    <scope>NUCLEOTIDE SEQUENCE</scope>
    <source>
        <strain evidence="14">ASD5510</strain>
    </source>
</reference>
<dbReference type="GO" id="GO:0005737">
    <property type="term" value="C:cytoplasm"/>
    <property type="evidence" value="ECO:0007669"/>
    <property type="project" value="UniProtKB-SubCell"/>
</dbReference>
<name>A0A9J6QUH2_9FIRM</name>
<evidence type="ECO:0000256" key="1">
    <source>
        <dbReference type="ARBA" id="ARBA00004496"/>
    </source>
</evidence>
<evidence type="ECO:0000256" key="4">
    <source>
        <dbReference type="ARBA" id="ARBA00022618"/>
    </source>
</evidence>
<keyword evidence="4 12" id="KW-0132">Cell division</keyword>
<evidence type="ECO:0000313" key="14">
    <source>
        <dbReference type="EMBL" id="MCU7378571.1"/>
    </source>
</evidence>
<dbReference type="EC" id="2.5.1.7" evidence="12"/>
<gene>
    <name evidence="12 14" type="primary">murA</name>
    <name evidence="14" type="ORF">OBO34_09405</name>
</gene>
<keyword evidence="15" id="KW-1185">Reference proteome</keyword>
<evidence type="ECO:0000256" key="2">
    <source>
        <dbReference type="ARBA" id="ARBA00004752"/>
    </source>
</evidence>
<dbReference type="PANTHER" id="PTHR43783">
    <property type="entry name" value="UDP-N-ACETYLGLUCOSAMINE 1-CARBOXYVINYLTRANSFERASE"/>
    <property type="match status" value="1"/>
</dbReference>
<evidence type="ECO:0000259" key="13">
    <source>
        <dbReference type="Pfam" id="PF00275"/>
    </source>
</evidence>
<dbReference type="PANTHER" id="PTHR43783:SF1">
    <property type="entry name" value="UDP-N-ACETYLGLUCOSAMINE 1-CARBOXYVINYLTRANSFERASE"/>
    <property type="match status" value="1"/>
</dbReference>
<evidence type="ECO:0000313" key="15">
    <source>
        <dbReference type="Proteomes" id="UP001065549"/>
    </source>
</evidence>
<keyword evidence="12" id="KW-0670">Pyruvate</keyword>
<feature type="binding site" evidence="12">
    <location>
        <position position="327"/>
    </location>
    <ligand>
        <name>UDP-N-acetyl-alpha-D-glucosamine</name>
        <dbReference type="ChEBI" id="CHEBI:57705"/>
    </ligand>
</feature>
<keyword evidence="6 12" id="KW-0133">Cell shape</keyword>
<dbReference type="NCBIfam" id="TIGR01072">
    <property type="entry name" value="murA"/>
    <property type="match status" value="1"/>
</dbReference>
<evidence type="ECO:0000256" key="8">
    <source>
        <dbReference type="ARBA" id="ARBA00023306"/>
    </source>
</evidence>
<evidence type="ECO:0000256" key="12">
    <source>
        <dbReference type="HAMAP-Rule" id="MF_00111"/>
    </source>
</evidence>
<dbReference type="RefSeq" id="WP_253019964.1">
    <property type="nucleotide sequence ID" value="NZ_JAJAGH010000007.1"/>
</dbReference>
<dbReference type="Gene3D" id="3.65.10.10">
    <property type="entry name" value="Enolpyruvate transferase domain"/>
    <property type="match status" value="2"/>
</dbReference>
<dbReference type="HAMAP" id="MF_00111">
    <property type="entry name" value="MurA"/>
    <property type="match status" value="1"/>
</dbReference>
<dbReference type="InterPro" id="IPR005750">
    <property type="entry name" value="UDP_GlcNAc_COvinyl_MurA"/>
</dbReference>
<dbReference type="InterPro" id="IPR013792">
    <property type="entry name" value="RNA3'P_cycl/enolpyr_Trfase_a/b"/>
</dbReference>
<feature type="modified residue" description="2-(S-cysteinyl)pyruvic acid O-phosphothioketal" evidence="12">
    <location>
        <position position="116"/>
    </location>
</feature>
<proteinExistence type="inferred from homology"/>
<sequence>MESYHIRGGNPISGEYKVNGAKNAALPILAASIVTNDENLFTGCPRISDAAIMGEILRSLGCRTEENGGCVLVDTAGLIEYEVPSALMEKMRSSIFLVGPLLTRCGKAVISQPGGCAIGKRPIDIHIKALSQLGVSMKEDGQKLEFTGNQMTGTNIILDFPSVGATENVILAALGAKGETVIHNSAREPEIMDLQTYLNGCGAQIKGAGTSQITIKGGLPLHGSQHSIMGDRIEAGTFLMAAAGTGGELLVKGIESGALRSLVKYLKHAGCKVRREPHEIWLKGPERLCGVGKVQTGPYPDFATDLQPQFTTIMTAAEGKSRIIETIFENRFKYTQQLIKMGADIEILQRVAIIEGVEFLEGSCVAAEDLRGGAALVLAGLMAQGETIVQNVHYIERGYCDLHGELKKLGGDIGKHYEKT</sequence>
<evidence type="ECO:0000256" key="7">
    <source>
        <dbReference type="ARBA" id="ARBA00022984"/>
    </source>
</evidence>
<evidence type="ECO:0000256" key="3">
    <source>
        <dbReference type="ARBA" id="ARBA00022490"/>
    </source>
</evidence>
<evidence type="ECO:0000256" key="11">
    <source>
        <dbReference type="ARBA" id="ARBA00047527"/>
    </source>
</evidence>
<dbReference type="EMBL" id="JAOSHN010000003">
    <property type="protein sequence ID" value="MCU7378571.1"/>
    <property type="molecule type" value="Genomic_DNA"/>
</dbReference>
<dbReference type="InterPro" id="IPR001986">
    <property type="entry name" value="Enolpyruvate_Tfrase_dom"/>
</dbReference>
<feature type="binding site" evidence="12">
    <location>
        <position position="92"/>
    </location>
    <ligand>
        <name>UDP-N-acetyl-alpha-D-glucosamine</name>
        <dbReference type="ChEBI" id="CHEBI:57705"/>
    </ligand>
</feature>
<dbReference type="Pfam" id="PF00275">
    <property type="entry name" value="EPSP_synthase"/>
    <property type="match status" value="1"/>
</dbReference>
<evidence type="ECO:0000256" key="10">
    <source>
        <dbReference type="ARBA" id="ARBA00038367"/>
    </source>
</evidence>
<dbReference type="InterPro" id="IPR050068">
    <property type="entry name" value="MurA_subfamily"/>
</dbReference>
<comment type="subcellular location">
    <subcellularLocation>
        <location evidence="1 12">Cytoplasm</location>
    </subcellularLocation>
</comment>
<feature type="binding site" evidence="12">
    <location>
        <begin position="22"/>
        <end position="23"/>
    </location>
    <ligand>
        <name>phosphoenolpyruvate</name>
        <dbReference type="ChEBI" id="CHEBI:58702"/>
    </ligand>
</feature>
<dbReference type="GO" id="GO:0071555">
    <property type="term" value="P:cell wall organization"/>
    <property type="evidence" value="ECO:0007669"/>
    <property type="project" value="UniProtKB-KW"/>
</dbReference>
<comment type="caution">
    <text evidence="14">The sequence shown here is derived from an EMBL/GenBank/DDBJ whole genome shotgun (WGS) entry which is preliminary data.</text>
</comment>
<dbReference type="NCBIfam" id="NF006873">
    <property type="entry name" value="PRK09369.1"/>
    <property type="match status" value="1"/>
</dbReference>